<dbReference type="EMBL" id="MU007248">
    <property type="protein sequence ID" value="KAF2415242.1"/>
    <property type="molecule type" value="Genomic_DNA"/>
</dbReference>
<keyword evidence="2" id="KW-1185">Reference proteome</keyword>
<gene>
    <name evidence="1" type="ORF">EJ08DRAFT_564392</name>
</gene>
<organism evidence="1 2">
    <name type="scientific">Tothia fuscella</name>
    <dbReference type="NCBI Taxonomy" id="1048955"/>
    <lineage>
        <taxon>Eukaryota</taxon>
        <taxon>Fungi</taxon>
        <taxon>Dikarya</taxon>
        <taxon>Ascomycota</taxon>
        <taxon>Pezizomycotina</taxon>
        <taxon>Dothideomycetes</taxon>
        <taxon>Pleosporomycetidae</taxon>
        <taxon>Venturiales</taxon>
        <taxon>Cylindrosympodiaceae</taxon>
        <taxon>Tothia</taxon>
    </lineage>
</organism>
<accession>A0A9P4NDI4</accession>
<feature type="non-terminal residue" evidence="1">
    <location>
        <position position="52"/>
    </location>
</feature>
<protein>
    <submittedName>
        <fullName evidence="1">Uncharacterized protein</fullName>
    </submittedName>
</protein>
<dbReference type="AlphaFoldDB" id="A0A9P4NDI4"/>
<evidence type="ECO:0000313" key="1">
    <source>
        <dbReference type="EMBL" id="KAF2415242.1"/>
    </source>
</evidence>
<name>A0A9P4NDI4_9PEZI</name>
<reference evidence="1" key="1">
    <citation type="journal article" date="2020" name="Stud. Mycol.">
        <title>101 Dothideomycetes genomes: a test case for predicting lifestyles and emergence of pathogens.</title>
        <authorList>
            <person name="Haridas S."/>
            <person name="Albert R."/>
            <person name="Binder M."/>
            <person name="Bloem J."/>
            <person name="Labutti K."/>
            <person name="Salamov A."/>
            <person name="Andreopoulos B."/>
            <person name="Baker S."/>
            <person name="Barry K."/>
            <person name="Bills G."/>
            <person name="Bluhm B."/>
            <person name="Cannon C."/>
            <person name="Castanera R."/>
            <person name="Culley D."/>
            <person name="Daum C."/>
            <person name="Ezra D."/>
            <person name="Gonzalez J."/>
            <person name="Henrissat B."/>
            <person name="Kuo A."/>
            <person name="Liang C."/>
            <person name="Lipzen A."/>
            <person name="Lutzoni F."/>
            <person name="Magnuson J."/>
            <person name="Mondo S."/>
            <person name="Nolan M."/>
            <person name="Ohm R."/>
            <person name="Pangilinan J."/>
            <person name="Park H.-J."/>
            <person name="Ramirez L."/>
            <person name="Alfaro M."/>
            <person name="Sun H."/>
            <person name="Tritt A."/>
            <person name="Yoshinaga Y."/>
            <person name="Zwiers L.-H."/>
            <person name="Turgeon B."/>
            <person name="Goodwin S."/>
            <person name="Spatafora J."/>
            <person name="Crous P."/>
            <person name="Grigoriev I."/>
        </authorList>
    </citation>
    <scope>NUCLEOTIDE SEQUENCE</scope>
    <source>
        <strain evidence="1">CBS 130266</strain>
    </source>
</reference>
<proteinExistence type="predicted"/>
<feature type="non-terminal residue" evidence="1">
    <location>
        <position position="1"/>
    </location>
</feature>
<dbReference type="OrthoDB" id="4508185at2759"/>
<comment type="caution">
    <text evidence="1">The sequence shown here is derived from an EMBL/GenBank/DDBJ whole genome shotgun (WGS) entry which is preliminary data.</text>
</comment>
<evidence type="ECO:0000313" key="2">
    <source>
        <dbReference type="Proteomes" id="UP000800235"/>
    </source>
</evidence>
<sequence length="52" mass="5310">SSRNTINGITTTVVPPCSIHAGNINKILLPTPVGITVTTGLSPLEIALITLS</sequence>
<dbReference type="Proteomes" id="UP000800235">
    <property type="component" value="Unassembled WGS sequence"/>
</dbReference>